<evidence type="ECO:0000313" key="4">
    <source>
        <dbReference type="Proteomes" id="UP000010798"/>
    </source>
</evidence>
<feature type="chain" id="PRO_5003939872" evidence="2">
    <location>
        <begin position="34"/>
        <end position="383"/>
    </location>
</feature>
<protein>
    <submittedName>
        <fullName evidence="3">Uncharacterized protein</fullName>
    </submittedName>
</protein>
<dbReference type="KEGG" id="saci:Sinac_0242"/>
<dbReference type="HOGENOM" id="CLU_721402_0_0_0"/>
<organism evidence="3 4">
    <name type="scientific">Singulisphaera acidiphila (strain ATCC BAA-1392 / DSM 18658 / VKM B-2454 / MOB10)</name>
    <dbReference type="NCBI Taxonomy" id="886293"/>
    <lineage>
        <taxon>Bacteria</taxon>
        <taxon>Pseudomonadati</taxon>
        <taxon>Planctomycetota</taxon>
        <taxon>Planctomycetia</taxon>
        <taxon>Isosphaerales</taxon>
        <taxon>Isosphaeraceae</taxon>
        <taxon>Singulisphaera</taxon>
    </lineage>
</organism>
<feature type="region of interest" description="Disordered" evidence="1">
    <location>
        <begin position="322"/>
        <end position="347"/>
    </location>
</feature>
<gene>
    <name evidence="3" type="ordered locus">Sinac_0242</name>
</gene>
<keyword evidence="2" id="KW-0732">Signal</keyword>
<dbReference type="eggNOG" id="ENOG5033EJI">
    <property type="taxonomic scope" value="Bacteria"/>
</dbReference>
<name>L0D783_SINAD</name>
<dbReference type="EMBL" id="CP003364">
    <property type="protein sequence ID" value="AGA24693.1"/>
    <property type="molecule type" value="Genomic_DNA"/>
</dbReference>
<evidence type="ECO:0000313" key="3">
    <source>
        <dbReference type="EMBL" id="AGA24693.1"/>
    </source>
</evidence>
<reference evidence="3 4" key="1">
    <citation type="submission" date="2012-02" db="EMBL/GenBank/DDBJ databases">
        <title>Complete sequence of chromosome of Singulisphaera acidiphila DSM 18658.</title>
        <authorList>
            <consortium name="US DOE Joint Genome Institute (JGI-PGF)"/>
            <person name="Lucas S."/>
            <person name="Copeland A."/>
            <person name="Lapidus A."/>
            <person name="Glavina del Rio T."/>
            <person name="Dalin E."/>
            <person name="Tice H."/>
            <person name="Bruce D."/>
            <person name="Goodwin L."/>
            <person name="Pitluck S."/>
            <person name="Peters L."/>
            <person name="Ovchinnikova G."/>
            <person name="Chertkov O."/>
            <person name="Kyrpides N."/>
            <person name="Mavromatis K."/>
            <person name="Ivanova N."/>
            <person name="Brettin T."/>
            <person name="Detter J.C."/>
            <person name="Han C."/>
            <person name="Larimer F."/>
            <person name="Land M."/>
            <person name="Hauser L."/>
            <person name="Markowitz V."/>
            <person name="Cheng J.-F."/>
            <person name="Hugenholtz P."/>
            <person name="Woyke T."/>
            <person name="Wu D."/>
            <person name="Tindall B."/>
            <person name="Pomrenke H."/>
            <person name="Brambilla E."/>
            <person name="Klenk H.-P."/>
            <person name="Eisen J.A."/>
        </authorList>
    </citation>
    <scope>NUCLEOTIDE SEQUENCE [LARGE SCALE GENOMIC DNA]</scope>
    <source>
        <strain evidence="4">ATCC BAA-1392 / DSM 18658 / VKM B-2454 / MOB10</strain>
    </source>
</reference>
<proteinExistence type="predicted"/>
<dbReference type="OrthoDB" id="254232at2"/>
<evidence type="ECO:0000256" key="1">
    <source>
        <dbReference type="SAM" id="MobiDB-lite"/>
    </source>
</evidence>
<keyword evidence="4" id="KW-1185">Reference proteome</keyword>
<dbReference type="STRING" id="886293.Sinac_0242"/>
<feature type="signal peptide" evidence="2">
    <location>
        <begin position="1"/>
        <end position="33"/>
    </location>
</feature>
<dbReference type="Proteomes" id="UP000010798">
    <property type="component" value="Chromosome"/>
</dbReference>
<sequence>MLRYPTLRFIKTPILFLAFLLAVSTFISTPAYAASDLNKELAEMAKKIKLLLDQKGLETIAVGDFTAPAKLAASAGPAIAKCLADELKSLGVTVKRRAELEVNGRYQDVDDKDTKLLAVQIKAHVVDHTGDEVMTLEPRAIFNITTIASLTGVTVAMPADGTDKERNDALADALDKPEVHLASTRLSAATDSPYAIEVQVKSAEGYRPRAASKDDDGLAFLKIRRSELYAIKLINDSPYDAAVTVTIDGLNIFAFSDNKSYTHYIVPSKQSLVVPGWHRTNQVSDAFQVTEYAKSAVAEALPSSTTVGTITASFAAAWAKDALPPDDEAPGKKGGRSGDATGKGPPVDFKLVEVVRDVGRLRASVSVRYNKDDDPKDLPGGKP</sequence>
<accession>L0D783</accession>
<evidence type="ECO:0000256" key="2">
    <source>
        <dbReference type="SAM" id="SignalP"/>
    </source>
</evidence>
<dbReference type="AlphaFoldDB" id="L0D783"/>